<dbReference type="Gene3D" id="1.10.10.60">
    <property type="entry name" value="Homeodomain-like"/>
    <property type="match status" value="1"/>
</dbReference>
<feature type="domain" description="Response regulatory" evidence="12">
    <location>
        <begin position="190"/>
        <end position="305"/>
    </location>
</feature>
<sequence>MGNSDWYNGNITAHLTMIIETYRDYAHSRNINLQFLAKETVVMDFIPHYVNKLMNNLLSNAFKFTPEYGKIDVSVWREKDHLFIDIADTGEGMDKDTAAHVFEAFYQGKNEMQHIGTGVGLALVKQIVDAVAGSITVESKMGKGSTFHVCIPIHNTVKRKATATPETIKPLLPKLKAPLAESKHKESACQLLIIEDNADIAAYIGGQFTDQYAVSYASNGREGLQKAQELVPDLIITDLMMPEIDGLEVCRQVRTNEIISHIPIIIVTAKITEEERIKGIEAGADAYLSKPFNSQELQTRVEALLTGRKLLQEKFATTMELNENEEQDSELTTDADMRFLIKVTTAVYLQLNKNKEIDVAFLASSMCMSPRQFHRKIHALTGYAPAAYIQRLKIKKARNMLDKDMIISFTEVAYQCGFEAYPNFVRAFKNVCGVTPSDYRRDQATLVSDTASN</sequence>
<keyword evidence="3 9" id="KW-0597">Phosphoprotein</keyword>
<keyword evidence="8" id="KW-0804">Transcription</keyword>
<dbReference type="PANTHER" id="PTHR43547">
    <property type="entry name" value="TWO-COMPONENT HISTIDINE KINASE"/>
    <property type="match status" value="1"/>
</dbReference>
<dbReference type="Proteomes" id="UP000003167">
    <property type="component" value="Unassembled WGS sequence"/>
</dbReference>
<dbReference type="PROSITE" id="PS50110">
    <property type="entry name" value="RESPONSE_REGULATORY"/>
    <property type="match status" value="1"/>
</dbReference>
<dbReference type="Gene3D" id="3.30.565.10">
    <property type="entry name" value="Histidine kinase-like ATPase, C-terminal domain"/>
    <property type="match status" value="1"/>
</dbReference>
<dbReference type="SMART" id="SM00342">
    <property type="entry name" value="HTH_ARAC"/>
    <property type="match status" value="1"/>
</dbReference>
<dbReference type="InterPro" id="IPR036890">
    <property type="entry name" value="HATPase_C_sf"/>
</dbReference>
<evidence type="ECO:0000256" key="6">
    <source>
        <dbReference type="ARBA" id="ARBA00023015"/>
    </source>
</evidence>
<dbReference type="SUPFAM" id="SSF55874">
    <property type="entry name" value="ATPase domain of HSP90 chaperone/DNA topoisomerase II/histidine kinase"/>
    <property type="match status" value="1"/>
</dbReference>
<dbReference type="InterPro" id="IPR018060">
    <property type="entry name" value="HTH_AraC"/>
</dbReference>
<keyword evidence="5" id="KW-0418">Kinase</keyword>
<feature type="domain" description="HTH araC/xylS-type" evidence="10">
    <location>
        <begin position="343"/>
        <end position="442"/>
    </location>
</feature>
<dbReference type="InterPro" id="IPR011006">
    <property type="entry name" value="CheY-like_superfamily"/>
</dbReference>
<dbReference type="SMART" id="SM00387">
    <property type="entry name" value="HATPase_c"/>
    <property type="match status" value="1"/>
</dbReference>
<dbReference type="PROSITE" id="PS00041">
    <property type="entry name" value="HTH_ARAC_FAMILY_1"/>
    <property type="match status" value="1"/>
</dbReference>
<evidence type="ECO:0000256" key="3">
    <source>
        <dbReference type="ARBA" id="ARBA00022553"/>
    </source>
</evidence>
<dbReference type="InterPro" id="IPR009057">
    <property type="entry name" value="Homeodomain-like_sf"/>
</dbReference>
<dbReference type="PRINTS" id="PR00344">
    <property type="entry name" value="BCTRLSENSOR"/>
</dbReference>
<dbReference type="SMART" id="SM00448">
    <property type="entry name" value="REC"/>
    <property type="match status" value="1"/>
</dbReference>
<dbReference type="PATRIC" id="fig|999422.3.peg.1850"/>
<dbReference type="GO" id="GO:0003700">
    <property type="term" value="F:DNA-binding transcription factor activity"/>
    <property type="evidence" value="ECO:0007669"/>
    <property type="project" value="InterPro"/>
</dbReference>
<dbReference type="EMBL" id="AGEK01000030">
    <property type="protein sequence ID" value="EHO68893.1"/>
    <property type="molecule type" value="Genomic_DNA"/>
</dbReference>
<dbReference type="PROSITE" id="PS01124">
    <property type="entry name" value="HTH_ARAC_FAMILY_2"/>
    <property type="match status" value="1"/>
</dbReference>
<dbReference type="InterPro" id="IPR004358">
    <property type="entry name" value="Sig_transdc_His_kin-like_C"/>
</dbReference>
<comment type="catalytic activity">
    <reaction evidence="1">
        <text>ATP + protein L-histidine = ADP + protein N-phospho-L-histidine.</text>
        <dbReference type="EC" id="2.7.13.3"/>
    </reaction>
</comment>
<dbReference type="GO" id="GO:0043565">
    <property type="term" value="F:sequence-specific DNA binding"/>
    <property type="evidence" value="ECO:0007669"/>
    <property type="project" value="InterPro"/>
</dbReference>
<gene>
    <name evidence="13" type="ORF">HMPREF9944_01758</name>
</gene>
<dbReference type="InterPro" id="IPR005467">
    <property type="entry name" value="His_kinase_dom"/>
</dbReference>
<keyword evidence="4" id="KW-0808">Transferase</keyword>
<accession>H1HNL4</accession>
<evidence type="ECO:0000256" key="5">
    <source>
        <dbReference type="ARBA" id="ARBA00022777"/>
    </source>
</evidence>
<feature type="domain" description="Histidine kinase" evidence="11">
    <location>
        <begin position="50"/>
        <end position="155"/>
    </location>
</feature>
<evidence type="ECO:0000259" key="12">
    <source>
        <dbReference type="PROSITE" id="PS50110"/>
    </source>
</evidence>
<evidence type="ECO:0000259" key="11">
    <source>
        <dbReference type="PROSITE" id="PS50109"/>
    </source>
</evidence>
<comment type="caution">
    <text evidence="13">The sequence shown here is derived from an EMBL/GenBank/DDBJ whole genome shotgun (WGS) entry which is preliminary data.</text>
</comment>
<dbReference type="Gene3D" id="3.40.50.2300">
    <property type="match status" value="1"/>
</dbReference>
<dbReference type="Pfam" id="PF02518">
    <property type="entry name" value="HATPase_c"/>
    <property type="match status" value="1"/>
</dbReference>
<dbReference type="FunFam" id="3.30.565.10:FF:000006">
    <property type="entry name" value="Sensor histidine kinase WalK"/>
    <property type="match status" value="1"/>
</dbReference>
<reference evidence="13 14" key="1">
    <citation type="submission" date="2011-12" db="EMBL/GenBank/DDBJ databases">
        <title>The Genome Sequence of Prevotella maculosa OT 289.</title>
        <authorList>
            <consortium name="The Broad Institute Genome Sequencing Platform"/>
            <person name="Earl A."/>
            <person name="Ward D."/>
            <person name="Feldgarden M."/>
            <person name="Gevers D."/>
            <person name="Izard J."/>
            <person name="Blanton J.M."/>
            <person name="Mathney J."/>
            <person name="Tanner A.C."/>
            <person name="Dewhirst F.E."/>
            <person name="Young S.K."/>
            <person name="Zeng Q."/>
            <person name="Gargeya S."/>
            <person name="Fitzgerald M."/>
            <person name="Haas B."/>
            <person name="Abouelleil A."/>
            <person name="Alvarado L."/>
            <person name="Arachchi H.M."/>
            <person name="Berlin A."/>
            <person name="Chapman S.B."/>
            <person name="Gearin G."/>
            <person name="Goldberg J."/>
            <person name="Griggs A."/>
            <person name="Gujja S."/>
            <person name="Hansen M."/>
            <person name="Heiman D."/>
            <person name="Howarth C."/>
            <person name="Larimer J."/>
            <person name="Lui A."/>
            <person name="MacDonald P.J.P."/>
            <person name="McCowen C."/>
            <person name="Montmayeur A."/>
            <person name="Murphy C."/>
            <person name="Neiman D."/>
            <person name="Pearson M."/>
            <person name="Priest M."/>
            <person name="Roberts A."/>
            <person name="Saif S."/>
            <person name="Shea T."/>
            <person name="Sisk P."/>
            <person name="Stolte C."/>
            <person name="Sykes S."/>
            <person name="Wortman J."/>
            <person name="Nusbaum C."/>
            <person name="Birren B."/>
        </authorList>
    </citation>
    <scope>NUCLEOTIDE SEQUENCE [LARGE SCALE GENOMIC DNA]</scope>
    <source>
        <strain evidence="13 14">OT 289</strain>
    </source>
</reference>
<evidence type="ECO:0000256" key="8">
    <source>
        <dbReference type="ARBA" id="ARBA00023163"/>
    </source>
</evidence>
<dbReference type="SUPFAM" id="SSF52172">
    <property type="entry name" value="CheY-like"/>
    <property type="match status" value="1"/>
</dbReference>
<evidence type="ECO:0000256" key="1">
    <source>
        <dbReference type="ARBA" id="ARBA00000085"/>
    </source>
</evidence>
<evidence type="ECO:0000256" key="7">
    <source>
        <dbReference type="ARBA" id="ARBA00023125"/>
    </source>
</evidence>
<evidence type="ECO:0000256" key="2">
    <source>
        <dbReference type="ARBA" id="ARBA00012438"/>
    </source>
</evidence>
<proteinExistence type="predicted"/>
<evidence type="ECO:0000256" key="9">
    <source>
        <dbReference type="PROSITE-ProRule" id="PRU00169"/>
    </source>
</evidence>
<dbReference type="STRING" id="999422.HMPREF9944_01758"/>
<dbReference type="AlphaFoldDB" id="H1HNL4"/>
<organism evidence="13 14">
    <name type="scientific">Segatella maculosa OT 289</name>
    <dbReference type="NCBI Taxonomy" id="999422"/>
    <lineage>
        <taxon>Bacteria</taxon>
        <taxon>Pseudomonadati</taxon>
        <taxon>Bacteroidota</taxon>
        <taxon>Bacteroidia</taxon>
        <taxon>Bacteroidales</taxon>
        <taxon>Prevotellaceae</taxon>
        <taxon>Segatella</taxon>
    </lineage>
</organism>
<feature type="modified residue" description="4-aspartylphosphate" evidence="9">
    <location>
        <position position="238"/>
    </location>
</feature>
<dbReference type="GO" id="GO:0000155">
    <property type="term" value="F:phosphorelay sensor kinase activity"/>
    <property type="evidence" value="ECO:0007669"/>
    <property type="project" value="TreeGrafter"/>
</dbReference>
<dbReference type="PANTHER" id="PTHR43547:SF2">
    <property type="entry name" value="HYBRID SIGNAL TRANSDUCTION HISTIDINE KINASE C"/>
    <property type="match status" value="1"/>
</dbReference>
<keyword evidence="7" id="KW-0238">DNA-binding</keyword>
<evidence type="ECO:0000313" key="14">
    <source>
        <dbReference type="Proteomes" id="UP000003167"/>
    </source>
</evidence>
<dbReference type="EC" id="2.7.13.3" evidence="2"/>
<protein>
    <recommendedName>
        <fullName evidence="2">histidine kinase</fullName>
        <ecNumber evidence="2">2.7.13.3</ecNumber>
    </recommendedName>
</protein>
<dbReference type="Pfam" id="PF12833">
    <property type="entry name" value="HTH_18"/>
    <property type="match status" value="1"/>
</dbReference>
<evidence type="ECO:0000256" key="4">
    <source>
        <dbReference type="ARBA" id="ARBA00022679"/>
    </source>
</evidence>
<dbReference type="InterPro" id="IPR003594">
    <property type="entry name" value="HATPase_dom"/>
</dbReference>
<dbReference type="SUPFAM" id="SSF46689">
    <property type="entry name" value="Homeodomain-like"/>
    <property type="match status" value="1"/>
</dbReference>
<evidence type="ECO:0000313" key="13">
    <source>
        <dbReference type="EMBL" id="EHO68893.1"/>
    </source>
</evidence>
<dbReference type="Pfam" id="PF00072">
    <property type="entry name" value="Response_reg"/>
    <property type="match status" value="1"/>
</dbReference>
<dbReference type="InterPro" id="IPR018062">
    <property type="entry name" value="HTH_AraC-typ_CS"/>
</dbReference>
<dbReference type="PROSITE" id="PS50109">
    <property type="entry name" value="HIS_KIN"/>
    <property type="match status" value="1"/>
</dbReference>
<dbReference type="HOGENOM" id="CLU_000445_28_7_10"/>
<evidence type="ECO:0000259" key="10">
    <source>
        <dbReference type="PROSITE" id="PS01124"/>
    </source>
</evidence>
<keyword evidence="14" id="KW-1185">Reference proteome</keyword>
<name>H1HNL4_9BACT</name>
<dbReference type="InterPro" id="IPR001789">
    <property type="entry name" value="Sig_transdc_resp-reg_receiver"/>
</dbReference>
<keyword evidence="6" id="KW-0805">Transcription regulation</keyword>